<keyword evidence="2" id="KW-1185">Reference proteome</keyword>
<reference evidence="1 2" key="1">
    <citation type="submission" date="2018-08" db="EMBL/GenBank/DDBJ databases">
        <title>Genome and evolution of the arbuscular mycorrhizal fungus Diversispora epigaea (formerly Glomus versiforme) and its bacterial endosymbionts.</title>
        <authorList>
            <person name="Sun X."/>
            <person name="Fei Z."/>
            <person name="Harrison M."/>
        </authorList>
    </citation>
    <scope>NUCLEOTIDE SEQUENCE [LARGE SCALE GENOMIC DNA]</scope>
    <source>
        <strain evidence="1 2">IT104</strain>
    </source>
</reference>
<dbReference type="AlphaFoldDB" id="A0A397JK29"/>
<comment type="caution">
    <text evidence="1">The sequence shown here is derived from an EMBL/GenBank/DDBJ whole genome shotgun (WGS) entry which is preliminary data.</text>
</comment>
<evidence type="ECO:0000313" key="2">
    <source>
        <dbReference type="Proteomes" id="UP000266861"/>
    </source>
</evidence>
<accession>A0A397JK29</accession>
<dbReference type="Proteomes" id="UP000266861">
    <property type="component" value="Unassembled WGS sequence"/>
</dbReference>
<proteinExistence type="predicted"/>
<gene>
    <name evidence="1" type="ORF">Glove_40g180</name>
</gene>
<protein>
    <submittedName>
        <fullName evidence="1">Uncharacterized protein</fullName>
    </submittedName>
</protein>
<name>A0A397JK29_9GLOM</name>
<dbReference type="OrthoDB" id="2446928at2759"/>
<evidence type="ECO:0000313" key="1">
    <source>
        <dbReference type="EMBL" id="RHZ87158.1"/>
    </source>
</evidence>
<sequence length="104" mass="11970">MAPETLEVNTLKNLVYILLPEVFTSYPPYYNVPHDANLVMDICKGLKPEIKCEIPQLLKDLMGNLILFIYHIYMSRLNCGTTTPSHLETLVCDEWGHHKLVLQI</sequence>
<dbReference type="EMBL" id="PQFF01000038">
    <property type="protein sequence ID" value="RHZ87158.1"/>
    <property type="molecule type" value="Genomic_DNA"/>
</dbReference>
<organism evidence="1 2">
    <name type="scientific">Diversispora epigaea</name>
    <dbReference type="NCBI Taxonomy" id="1348612"/>
    <lineage>
        <taxon>Eukaryota</taxon>
        <taxon>Fungi</taxon>
        <taxon>Fungi incertae sedis</taxon>
        <taxon>Mucoromycota</taxon>
        <taxon>Glomeromycotina</taxon>
        <taxon>Glomeromycetes</taxon>
        <taxon>Diversisporales</taxon>
        <taxon>Diversisporaceae</taxon>
        <taxon>Diversispora</taxon>
    </lineage>
</organism>